<feature type="domain" description="CTP synthase N-terminal" evidence="16">
    <location>
        <begin position="5"/>
        <end position="275"/>
    </location>
</feature>
<dbReference type="CDD" id="cd01746">
    <property type="entry name" value="GATase1_CTP_Synthase"/>
    <property type="match status" value="1"/>
</dbReference>
<evidence type="ECO:0000256" key="9">
    <source>
        <dbReference type="ARBA" id="ARBA00022975"/>
    </source>
</evidence>
<dbReference type="InterPro" id="IPR004468">
    <property type="entry name" value="CTP_synthase"/>
</dbReference>
<dbReference type="InterPro" id="IPR027417">
    <property type="entry name" value="P-loop_NTPase"/>
</dbReference>
<dbReference type="SUPFAM" id="SSF52317">
    <property type="entry name" value="Class I glutamine amidotransferase-like"/>
    <property type="match status" value="1"/>
</dbReference>
<dbReference type="GO" id="GO:0003883">
    <property type="term" value="F:CTP synthase activity"/>
    <property type="evidence" value="ECO:0007669"/>
    <property type="project" value="UniProtKB-UniRule"/>
</dbReference>
<keyword evidence="7 13" id="KW-0067">ATP-binding</keyword>
<dbReference type="InterPro" id="IPR056747">
    <property type="entry name" value="VPS13-like_M"/>
</dbReference>
<dbReference type="NCBIfam" id="TIGR00337">
    <property type="entry name" value="PyrG"/>
    <property type="match status" value="1"/>
</dbReference>
<dbReference type="InterPro" id="IPR056748">
    <property type="entry name" value="VPS13-like_C"/>
</dbReference>
<evidence type="ECO:0000259" key="18">
    <source>
        <dbReference type="Pfam" id="PF25033"/>
    </source>
</evidence>
<dbReference type="Pfam" id="PF25036">
    <property type="entry name" value="VPS13_VAB"/>
    <property type="match status" value="1"/>
</dbReference>
<evidence type="ECO:0000256" key="14">
    <source>
        <dbReference type="SAM" id="Coils"/>
    </source>
</evidence>
<keyword evidence="9 13" id="KW-0665">Pyrimidine biosynthesis</keyword>
<dbReference type="GO" id="GO:0005524">
    <property type="term" value="F:ATP binding"/>
    <property type="evidence" value="ECO:0007669"/>
    <property type="project" value="UniProtKB-KW"/>
</dbReference>
<dbReference type="Gene3D" id="3.40.50.300">
    <property type="entry name" value="P-loop containing nucleotide triphosphate hydrolases"/>
    <property type="match status" value="1"/>
</dbReference>
<evidence type="ECO:0000259" key="15">
    <source>
        <dbReference type="Pfam" id="PF00117"/>
    </source>
</evidence>
<evidence type="ECO:0000313" key="21">
    <source>
        <dbReference type="EMBL" id="CAH4038293.1"/>
    </source>
</evidence>
<feature type="domain" description="Glutamine amidotransferase" evidence="15">
    <location>
        <begin position="315"/>
        <end position="545"/>
    </location>
</feature>
<protein>
    <recommendedName>
        <fullName evidence="13">CTP synthase</fullName>
        <ecNumber evidence="13">6.3.4.2</ecNumber>
    </recommendedName>
    <alternativeName>
        <fullName evidence="13">UTP--ammonia ligase</fullName>
    </alternativeName>
</protein>
<evidence type="ECO:0000256" key="2">
    <source>
        <dbReference type="ARBA" id="ARBA00006545"/>
    </source>
</evidence>
<dbReference type="InterPro" id="IPR029062">
    <property type="entry name" value="Class_I_gatase-like"/>
</dbReference>
<comment type="pathway">
    <text evidence="1 13">Pyrimidine metabolism; CTP biosynthesis via de novo pathway; CTP from UDP: step 2/2.</text>
</comment>
<feature type="domain" description="Intermembrane lipid transfer protein VPS13-like C-terminal" evidence="20">
    <location>
        <begin position="3730"/>
        <end position="3847"/>
    </location>
</feature>
<dbReference type="EC" id="6.3.4.2" evidence="13"/>
<evidence type="ECO:0000259" key="19">
    <source>
        <dbReference type="Pfam" id="PF25036"/>
    </source>
</evidence>
<dbReference type="PROSITE" id="PS51273">
    <property type="entry name" value="GATASE_TYPE_1"/>
    <property type="match status" value="1"/>
</dbReference>
<name>A0A9P0TUX9_PIEBR</name>
<evidence type="ECO:0000256" key="3">
    <source>
        <dbReference type="ARBA" id="ARBA00007533"/>
    </source>
</evidence>
<keyword evidence="10" id="KW-0445">Lipid transport</keyword>
<accession>A0A9P0TUX9</accession>
<keyword evidence="8 13" id="KW-0315">Glutamine amidotransferase</keyword>
<evidence type="ECO:0000259" key="20">
    <source>
        <dbReference type="Pfam" id="PF25037"/>
    </source>
</evidence>
<comment type="similarity">
    <text evidence="2">Belongs to the VPS13 family.</text>
</comment>
<evidence type="ECO:0000256" key="8">
    <source>
        <dbReference type="ARBA" id="ARBA00022962"/>
    </source>
</evidence>
<dbReference type="InterPro" id="IPR017456">
    <property type="entry name" value="CTP_synthase_N"/>
</dbReference>
<evidence type="ECO:0000256" key="4">
    <source>
        <dbReference type="ARBA" id="ARBA00022448"/>
    </source>
</evidence>
<evidence type="ECO:0000256" key="11">
    <source>
        <dbReference type="ARBA" id="ARBA00037348"/>
    </source>
</evidence>
<feature type="domain" description="Vacuolar protein sorting-associated protein 13 VPS13 adaptor binding" evidence="19">
    <location>
        <begin position="2656"/>
        <end position="3152"/>
    </location>
</feature>
<evidence type="ECO:0000256" key="13">
    <source>
        <dbReference type="RuleBase" id="RU810713"/>
    </source>
</evidence>
<dbReference type="FunFam" id="3.40.50.880:FF:000005">
    <property type="entry name" value="CTP synthase"/>
    <property type="match status" value="1"/>
</dbReference>
<proteinExistence type="inferred from homology"/>
<sequence>MPDMKYILVTGGVISGVGKGVIASSFGTILKSCGIDVTSIKIDPYINIDAGTFSPYEHGEVYVLDDGGEVDLDLGNYERFLDITLHRDNNITTGKIYQQVIERERRGDYLGKTVQVIPHITDAVQEWVQRVARIPVTADNTPPRVCIVELGGTIGDIEGMSFVEAFRQFQFRVKRENFCCAHVSLVPMPKATGEPKTKPTQSSVRELRGLGLSPDLILCRSEKPINHNVKEKISNFCHVAPEQVICIHDLNSVYHVPMLMEAQGVVQYLNERLQLNISMPRPGSFMKKWRNLAKRVENLRREVNISLVGKYTKLEDSYASVTKALQHACITAGCKLNLTYIEAVNLEKQSKIDDPVGYHKAWQDLCKSDGVIVPGGFGQRGLEGKIEACNWCRETQKPMLGICLGLQAAVIEFARNVLGLSEANSTEVDPNCADKLVIDMPEHHPGKLGGTMRLGKRKTILEPSIISSLYKKDEIEERHRHRYEVNPEYIDRLEAAGLRFVGKDETKTRMEVAIVDTHPYYVTVQFHPEYLSRPLSPSPPFLGLILAATGKLKSYLSKGCRFSPRSQSDVSSDEGDLDEEISFGILNVSNKKNGSIESECNQNIAMVFESIVVDVLNRFLGDYVENLNRSQLKLGIWGGDVVLENLILKQNALEELNIPVQTVYGHLGKLVLKIPWKNLYGASVEATIERLFLIVNPNAEIKYDPEKEEKIALAAKQAELARVEEAKKKEAEKDENKLDETFVEKLVTQIIKNVQLKISDIHIRYEDSITNPKAPFSFGITLHNLSVHTTDENWKQTVIQEAVTKIFKVLNLEGLAIYWNPTTELYSKTSPQEIKSRLEKEIATKTSKPGDYLYALAPINATAKLKLNPKPEGDTPKFNIPKVILSLHMEQLAVNLSKAQYQDMMLLADSMDRMSKGAPYRKYRPDLKQYKGHYKEWWQFAYKCILEEEVLRRRKNWDWKHMLEHRQLCKDYANAYQNKLTCRGKVSTEHQCVLDEAEKTLDLFNLVVIRQQIELEVERLGKLEAEAKKSRGWFSGWWGGGSSKDDEMSEGVAIMKQFEKAMTSDEKEKLFRAIDYQENSAPLHLPIEYVAVEGHFKLDKLQVAVHDVSEVLRACVENVELDMMQRPSANALRVDVRMKAFTVSGVRQGEFLPQLVTSKEIEKDVNLLNVLFETNPLDGKCDQRVQVRARPLQMVYDAQTVIEIVNVFKPPSESTALTTLQAAAENKLSDLKEKSALGMQYAVHQHTFIDLDIDVASSYIVVPQTGMYKGGEAVVVVKLGAISVKSDPRAPQLDVHQLYRSGLQDEDILAQITAHSYDKMALRLTEMQVVIASPNEDWQSAIASNEATYLHLLQPTNLVIQIHKCLITDDPRMPKIKIKGELQKIAVSVSEDRLLTLCEILVGMPLPRSDETTQLKASESKASSLSLLRYLDPAEKQKRDTARSKQRKNEEHTVQLTELEAFFIMKELVLSVNRKTKDPQVYDKFLVFSLNLLEIKATQKTFTLEAAVRLGSVDMQHHRSGHKTISMITTTTDFQEHDNIEEQYLFAVTYTNVDKKCPEFRSHYGSVEQLIELDFTALELLLHLQGLQEILVIINNYQTRLNAIQSTVDRYANAGPLETIMEDEELLSIVKSKASVSKVPRRKQVESIQLKVNVKIGSVEIKFANDIRPLSLLKLQGATAGLVLKASYTQVDCAISSIKVEDLNPATIHKEILKVLGGDVMNVQIVLYNIDQFPSVSDINMSIDAQINCLRIVFLNWFLTSMLEFLNNFQAAQEAIIEASSQAAEVARANVQNAYQNSTKLALKLRLAAPIILVPENSTSMNAIMLDFGRMTINNKFVDLPLADVSNKVTVDELTLELEEVKVSCVQLNENNSDVSHERKLLRPTSFKLLVKRSLSSWYEPLPDLDVSGRMKTIAITVGHSDYKSIMKILNQNLQEGQIKCEEAKPQNVGKVTSKPAVKSQSSRTTRSTVAVVTQKESKKPRTTIKFSFTMDSFVIDLMNTVVSEELQFIKDVELARFCLALLSVKGRMFSDGSLHTSVLLVDCTLDDTRPGRGAKITRYLERRRDRADVFDQSVTQQGNIMEAHDKIRSMIDITYTMKNSDTFIDMRIFSFNLILAMDFLKKIAEFMTSGLAEDTPTVNAKDDVKLTKPTADKLESGIKKKVSVSSAPALSDQGTKPAMMTVNVKIEQPDIILVESLEQKKCDALVLNMEAKFKLRKTEDHMVADGGISGLQMVVRTLGRTNTPRYLLAPAHLSLALSQPPDSGMHVDVALTDIKITVSPEMIALLNRVLATMTSSEEDDVEQDNKPIFYDKLWDIQPFKNSSYWFLKTEEAVEAISLENNSVTSLRKPPEGEICLLSSPSIVVALEMEIGNETIPVLVMQSSLTGQVKDWSSDFYMECTWAMQVSYYNIGRAMWEPLVEPVEVLKDYQYRHVPWELKMEVVMRPDEPQSTIDTTDEAANIAAAAQRQANMTVSLSSSEPLEITITRSGIEVLTQLGNSFSTAIAETTLDTTLVSKSKQENTSEKQYLGAPYVLHNCTGLTTKLILHNNHDFAVFLTDEYKSSDYREVVLEPGACLPLQLKQGGINIMKLNEPPPQLKLNFKIVELNEDVQIPVERADKRYFPLGRKSSGESRAKNVPHAAAMEPRGLISDVVMQDAALHIYLRSVVQVTNTLAVPVCVYYMTLSGNEVRLLGEVSAGGTLRLPLQAVHTPTAEIFFSVEGFTVSVSPFVWRELQQEPKISKLLQCDSKDKNSGEKFYLRAVGTMEQVFFEQTNRHTFASSCYDVVLKPAVKLQNCLPIDIVVSQLGLKRTQLFKPGEMFHLSHLAPNRASIVIMIQNYLDKCWVCTKNLPEESSELSVWSFESHDSPALMVLELGMHSVDTEGTQLLSLYCPFWMLNKTGFTLCYRKSKKPEKDSSTPNKNIDETGNVIFHPKDYKEPILFSFRAKNFFGKKKAAIRVEFGEWSDKFSLDVPGSSGVIICKNEGRTYQVAVTNQLTFNSLTKMVIFTPFFLILNECPFAIQYQELHRSGDAWREVEQNSSAPLWPIVEKEDKLLLLRVSGSTEHAAPFLYTEQHSVCLKLNNHYGGLHVEVQMSEGGTYVTVRQYRDGHAPALLVNYTTHAVNVYEKENVNTRKIPSMHRMLYTWDNPAGPRTLIFEGHKRKEIDNDLRKDGIGDFMITETKRITWVSFLDGLQRVILLTEDPILASGAHTIGEAEPVHTEFQLAMHGVGLSLVNDYELTEILYITISNSGIIWEQCKVGARRYRKIEGQKLVQYEEAYQKYITEKMVSDKDVSARVHIDDSVEVDFEEMRILKPSQRLLRRTLQPGLWARYGVTAHSRRLHARLYRLQADQQLALPTFPVVLAPVPLPKSVANEDPSGTRPFIEVSIVERIMEHSKVRQYKYYKMLIQEFHVKVDMGFINALMGMFPLRLLTEQEALDAFQADLERAGQPLEAVAAMGAASDLKNFYDNLHLSPLKVHVSFSLGGASQLPTFVGTVLQSIGVTLTDMNDVVFKLSYYERNYEFLSQKELISQVQSHYTGQALKQLYVLVLGLDVIGNPYGLVIGLKKGVEDLFYEPFQGAIQGPGEFAEGLMLGVRSLVGHTVGGAAGAVSRITGAMGHGLAALSLDKEYQRRRRDNINKPPANLQEGLARSGKGLVMGIVDGVTGVFTKPIDGAREEGFEGFFKGLGVGAVGLVARPTAGVVDFASGSFDAVKRAADMSEEITKRRAARYLQPDAGVRPYSRLQAEGYKMLSELEKGKFVSTDTYEAHVWVIAAKEVVMCTDKRLFYLEKNNVFGGWQIVWTYLWTEIPEIPTAVSKGVYIPTAKRKVLGMFPSSGSGKVIFLYDEQQKKYLLAQCERLMAAAR</sequence>
<dbReference type="Pfam" id="PF06418">
    <property type="entry name" value="CTP_synth_N"/>
    <property type="match status" value="1"/>
</dbReference>
<dbReference type="NCBIfam" id="NF003792">
    <property type="entry name" value="PRK05380.1"/>
    <property type="match status" value="1"/>
</dbReference>
<organism evidence="21 22">
    <name type="scientific">Pieris brassicae</name>
    <name type="common">White butterfly</name>
    <name type="synonym">Large white butterfly</name>
    <dbReference type="NCBI Taxonomy" id="7116"/>
    <lineage>
        <taxon>Eukaryota</taxon>
        <taxon>Metazoa</taxon>
        <taxon>Ecdysozoa</taxon>
        <taxon>Arthropoda</taxon>
        <taxon>Hexapoda</taxon>
        <taxon>Insecta</taxon>
        <taxon>Pterygota</taxon>
        <taxon>Neoptera</taxon>
        <taxon>Endopterygota</taxon>
        <taxon>Lepidoptera</taxon>
        <taxon>Glossata</taxon>
        <taxon>Ditrysia</taxon>
        <taxon>Papilionoidea</taxon>
        <taxon>Pieridae</taxon>
        <taxon>Pierinae</taxon>
        <taxon>Pieris</taxon>
    </lineage>
</organism>
<dbReference type="InterPro" id="IPR009543">
    <property type="entry name" value="VPS13_VAB"/>
</dbReference>
<keyword evidence="22" id="KW-1185">Reference proteome</keyword>
<evidence type="ECO:0000259" key="16">
    <source>
        <dbReference type="Pfam" id="PF06418"/>
    </source>
</evidence>
<evidence type="ECO:0000256" key="5">
    <source>
        <dbReference type="ARBA" id="ARBA00022598"/>
    </source>
</evidence>
<reference evidence="21" key="1">
    <citation type="submission" date="2022-05" db="EMBL/GenBank/DDBJ databases">
        <authorList>
            <person name="Okamura Y."/>
        </authorList>
    </citation>
    <scope>NUCLEOTIDE SEQUENCE</scope>
</reference>
<keyword evidence="6 13" id="KW-0547">Nucleotide-binding</keyword>
<dbReference type="EMBL" id="CALOZG010000086">
    <property type="protein sequence ID" value="CAH4038293.1"/>
    <property type="molecule type" value="Genomic_DNA"/>
</dbReference>
<evidence type="ECO:0000256" key="1">
    <source>
        <dbReference type="ARBA" id="ARBA00005171"/>
    </source>
</evidence>
<comment type="catalytic activity">
    <reaction evidence="12 13">
        <text>UTP + L-glutamine + ATP + H2O = CTP + L-glutamate + ADP + phosphate + 2 H(+)</text>
        <dbReference type="Rhea" id="RHEA:26426"/>
        <dbReference type="ChEBI" id="CHEBI:15377"/>
        <dbReference type="ChEBI" id="CHEBI:15378"/>
        <dbReference type="ChEBI" id="CHEBI:29985"/>
        <dbReference type="ChEBI" id="CHEBI:30616"/>
        <dbReference type="ChEBI" id="CHEBI:37563"/>
        <dbReference type="ChEBI" id="CHEBI:43474"/>
        <dbReference type="ChEBI" id="CHEBI:46398"/>
        <dbReference type="ChEBI" id="CHEBI:58359"/>
        <dbReference type="ChEBI" id="CHEBI:456216"/>
        <dbReference type="EC" id="6.3.4.2"/>
    </reaction>
</comment>
<evidence type="ECO:0000256" key="10">
    <source>
        <dbReference type="ARBA" id="ARBA00023055"/>
    </source>
</evidence>
<dbReference type="InterPro" id="IPR026847">
    <property type="entry name" value="VPS13"/>
</dbReference>
<dbReference type="Pfam" id="PF00117">
    <property type="entry name" value="GATase"/>
    <property type="match status" value="1"/>
</dbReference>
<evidence type="ECO:0000256" key="12">
    <source>
        <dbReference type="ARBA" id="ARBA00047781"/>
    </source>
</evidence>
<dbReference type="CDD" id="cd03113">
    <property type="entry name" value="CTPS_N"/>
    <property type="match status" value="1"/>
</dbReference>
<feature type="domain" description="VPS13-like middle region" evidence="18">
    <location>
        <begin position="1671"/>
        <end position="2498"/>
    </location>
</feature>
<dbReference type="Pfam" id="PF25033">
    <property type="entry name" value="VPS13_M"/>
    <property type="match status" value="1"/>
</dbReference>
<dbReference type="InterPro" id="IPR017926">
    <property type="entry name" value="GATASE"/>
</dbReference>
<comment type="function">
    <text evidence="11">Catalyzes the ATP-dependent amination of UTP to CTP with either L-glutamine or ammonia as the source of nitrogen. Constitutes the rate-limiting enzyme in the synthesis of cytosine nucleotides.</text>
</comment>
<dbReference type="Gene3D" id="3.40.50.880">
    <property type="match status" value="1"/>
</dbReference>
<comment type="similarity">
    <text evidence="3 13">Belongs to the CTP synthase family.</text>
</comment>
<dbReference type="Pfam" id="PF12624">
    <property type="entry name" value="VPS13_N"/>
    <property type="match status" value="1"/>
</dbReference>
<comment type="caution">
    <text evidence="21">The sequence shown here is derived from an EMBL/GenBank/DDBJ whole genome shotgun (WGS) entry which is preliminary data.</text>
</comment>
<evidence type="ECO:0000313" key="22">
    <source>
        <dbReference type="Proteomes" id="UP001152562"/>
    </source>
</evidence>
<dbReference type="GO" id="GO:0006623">
    <property type="term" value="P:protein targeting to vacuole"/>
    <property type="evidence" value="ECO:0007669"/>
    <property type="project" value="TreeGrafter"/>
</dbReference>
<feature type="domain" description="Chorein N-terminal" evidence="17">
    <location>
        <begin position="607"/>
        <end position="1461"/>
    </location>
</feature>
<dbReference type="GO" id="GO:0045053">
    <property type="term" value="P:protein retention in Golgi apparatus"/>
    <property type="evidence" value="ECO:0007669"/>
    <property type="project" value="TreeGrafter"/>
</dbReference>
<evidence type="ECO:0000256" key="7">
    <source>
        <dbReference type="ARBA" id="ARBA00022840"/>
    </source>
</evidence>
<keyword evidence="14" id="KW-0175">Coiled coil</keyword>
<keyword evidence="5 13" id="KW-0436">Ligase</keyword>
<dbReference type="GO" id="GO:0044210">
    <property type="term" value="P:'de novo' CTP biosynthetic process"/>
    <property type="evidence" value="ECO:0007669"/>
    <property type="project" value="UniProtKB-UniRule"/>
</dbReference>
<dbReference type="SUPFAM" id="SSF52540">
    <property type="entry name" value="P-loop containing nucleoside triphosphate hydrolases"/>
    <property type="match status" value="1"/>
</dbReference>
<dbReference type="PANTHER" id="PTHR16166">
    <property type="entry name" value="VACUOLAR PROTEIN SORTING-ASSOCIATED PROTEIN VPS13"/>
    <property type="match status" value="1"/>
</dbReference>
<gene>
    <name evidence="21" type="ORF">PIBRA_LOCUS13876</name>
</gene>
<dbReference type="FunFam" id="3.40.50.300:FF:000207">
    <property type="entry name" value="CTP synthase"/>
    <property type="match status" value="1"/>
</dbReference>
<dbReference type="PANTHER" id="PTHR16166:SF93">
    <property type="entry name" value="INTERMEMBRANE LIPID TRANSFER PROTEIN VPS13"/>
    <property type="match status" value="1"/>
</dbReference>
<keyword evidence="4" id="KW-0813">Transport</keyword>
<dbReference type="GO" id="GO:0006869">
    <property type="term" value="P:lipid transport"/>
    <property type="evidence" value="ECO:0007669"/>
    <property type="project" value="UniProtKB-KW"/>
</dbReference>
<dbReference type="InterPro" id="IPR026854">
    <property type="entry name" value="VPS13_N"/>
</dbReference>
<evidence type="ECO:0000256" key="6">
    <source>
        <dbReference type="ARBA" id="ARBA00022741"/>
    </source>
</evidence>
<dbReference type="InterPro" id="IPR033828">
    <property type="entry name" value="GATase1_CTP_Synthase"/>
</dbReference>
<feature type="coiled-coil region" evidence="14">
    <location>
        <begin position="706"/>
        <end position="741"/>
    </location>
</feature>
<dbReference type="Pfam" id="PF25037">
    <property type="entry name" value="VPS13_C"/>
    <property type="match status" value="1"/>
</dbReference>
<dbReference type="Proteomes" id="UP001152562">
    <property type="component" value="Unassembled WGS sequence"/>
</dbReference>
<evidence type="ECO:0000259" key="17">
    <source>
        <dbReference type="Pfam" id="PF12624"/>
    </source>
</evidence>